<evidence type="ECO:0000256" key="4">
    <source>
        <dbReference type="SAM" id="SignalP"/>
    </source>
</evidence>
<evidence type="ECO:0000256" key="1">
    <source>
        <dbReference type="ARBA" id="ARBA00022729"/>
    </source>
</evidence>
<dbReference type="EMBL" id="JALJOU010000049">
    <property type="protein sequence ID" value="KAK9830874.1"/>
    <property type="molecule type" value="Genomic_DNA"/>
</dbReference>
<organism evidence="6 7">
    <name type="scientific">Elliptochloris bilobata</name>
    <dbReference type="NCBI Taxonomy" id="381761"/>
    <lineage>
        <taxon>Eukaryota</taxon>
        <taxon>Viridiplantae</taxon>
        <taxon>Chlorophyta</taxon>
        <taxon>core chlorophytes</taxon>
        <taxon>Trebouxiophyceae</taxon>
        <taxon>Trebouxiophyceae incertae sedis</taxon>
        <taxon>Elliptochloris clade</taxon>
        <taxon>Elliptochloris</taxon>
    </lineage>
</organism>
<dbReference type="InterPro" id="IPR051558">
    <property type="entry name" value="Metallophosphoesterase_PAP"/>
</dbReference>
<feature type="chain" id="PRO_5043385296" description="Calcineurin-like phosphoesterase domain-containing protein" evidence="4">
    <location>
        <begin position="20"/>
        <end position="496"/>
    </location>
</feature>
<dbReference type="InterPro" id="IPR029052">
    <property type="entry name" value="Metallo-depent_PP-like"/>
</dbReference>
<dbReference type="AlphaFoldDB" id="A0AAW1RAY5"/>
<dbReference type="InterPro" id="IPR004843">
    <property type="entry name" value="Calcineurin-like_PHP"/>
</dbReference>
<protein>
    <recommendedName>
        <fullName evidence="5">Calcineurin-like phosphoesterase domain-containing protein</fullName>
    </recommendedName>
</protein>
<feature type="domain" description="Calcineurin-like phosphoesterase" evidence="5">
    <location>
        <begin position="115"/>
        <end position="381"/>
    </location>
</feature>
<dbReference type="PANTHER" id="PTHR10161">
    <property type="entry name" value="TARTRATE-RESISTANT ACID PHOSPHATASE TYPE 5"/>
    <property type="match status" value="1"/>
</dbReference>
<evidence type="ECO:0000256" key="2">
    <source>
        <dbReference type="ARBA" id="ARBA00022801"/>
    </source>
</evidence>
<comment type="caution">
    <text evidence="6">The sequence shown here is derived from an EMBL/GenBank/DDBJ whole genome shotgun (WGS) entry which is preliminary data.</text>
</comment>
<gene>
    <name evidence="6" type="ORF">WJX81_000716</name>
</gene>
<keyword evidence="2" id="KW-0378">Hydrolase</keyword>
<sequence length="496" mass="52419">MRAYACVVAVLFAAALATAQQPAASETVDVNKVATHIADTIGALHPTVPPTATPSPVTTQPAATTTPAPTTTPATINFTVPVALANSTQADLLQYGTGKYTGDSEPPTANSTIARFVVIGDVGRQAPAEASVGMPQCSTAFAGDNNLQGGLQQNETALLMEQVCKIVGGCSFVLNTGDNFYECGVYPNDYSRFQSDWINVYQTPFTPTIAPLPWFNVIGNHDIVINGSVETEVKFDTSGASPVNAASPLPSVTKLWNAPAPYYSKDYSINGVTIRGIVLDASPFITAYNNPTNKYHSGYYVTNHNQAYEQAQIAFLRNALATSTATYNFVSAHYPLFGGATQYGANGSAYPGEFNFWADVLASINSADKKVVTYFNGHDHSLTLGDPTTNAAQPQAPVPTVWNGYITYQTSGAGSWGEPADSCNPSLYSNGGNGGFIIVTATSAQWRSDYYTLGSTYPQCTVTSYADKRPPTFSPNCALGKPNACCSVNGGAGCYR</sequence>
<name>A0AAW1RAY5_9CHLO</name>
<proteinExistence type="predicted"/>
<keyword evidence="1 4" id="KW-0732">Signal</keyword>
<reference evidence="6 7" key="1">
    <citation type="journal article" date="2024" name="Nat. Commun.">
        <title>Phylogenomics reveals the evolutionary origins of lichenization in chlorophyte algae.</title>
        <authorList>
            <person name="Puginier C."/>
            <person name="Libourel C."/>
            <person name="Otte J."/>
            <person name="Skaloud P."/>
            <person name="Haon M."/>
            <person name="Grisel S."/>
            <person name="Petersen M."/>
            <person name="Berrin J.G."/>
            <person name="Delaux P.M."/>
            <person name="Dal Grande F."/>
            <person name="Keller J."/>
        </authorList>
    </citation>
    <scope>NUCLEOTIDE SEQUENCE [LARGE SCALE GENOMIC DNA]</scope>
    <source>
        <strain evidence="6 7">SAG 245.80</strain>
    </source>
</reference>
<accession>A0AAW1RAY5</accession>
<feature type="signal peptide" evidence="4">
    <location>
        <begin position="1"/>
        <end position="19"/>
    </location>
</feature>
<dbReference type="SUPFAM" id="SSF56300">
    <property type="entry name" value="Metallo-dependent phosphatases"/>
    <property type="match status" value="1"/>
</dbReference>
<dbReference type="GO" id="GO:0016787">
    <property type="term" value="F:hydrolase activity"/>
    <property type="evidence" value="ECO:0007669"/>
    <property type="project" value="UniProtKB-KW"/>
</dbReference>
<feature type="compositionally biased region" description="Low complexity" evidence="3">
    <location>
        <begin position="54"/>
        <end position="72"/>
    </location>
</feature>
<keyword evidence="7" id="KW-1185">Reference proteome</keyword>
<evidence type="ECO:0000313" key="6">
    <source>
        <dbReference type="EMBL" id="KAK9830874.1"/>
    </source>
</evidence>
<dbReference type="PANTHER" id="PTHR10161:SF14">
    <property type="entry name" value="TARTRATE-RESISTANT ACID PHOSPHATASE TYPE 5"/>
    <property type="match status" value="1"/>
</dbReference>
<dbReference type="Proteomes" id="UP001445335">
    <property type="component" value="Unassembled WGS sequence"/>
</dbReference>
<evidence type="ECO:0000259" key="5">
    <source>
        <dbReference type="Pfam" id="PF00149"/>
    </source>
</evidence>
<evidence type="ECO:0000256" key="3">
    <source>
        <dbReference type="SAM" id="MobiDB-lite"/>
    </source>
</evidence>
<dbReference type="Gene3D" id="3.60.21.10">
    <property type="match status" value="1"/>
</dbReference>
<evidence type="ECO:0000313" key="7">
    <source>
        <dbReference type="Proteomes" id="UP001445335"/>
    </source>
</evidence>
<dbReference type="Pfam" id="PF00149">
    <property type="entry name" value="Metallophos"/>
    <property type="match status" value="1"/>
</dbReference>
<feature type="region of interest" description="Disordered" evidence="3">
    <location>
        <begin position="44"/>
        <end position="72"/>
    </location>
</feature>